<dbReference type="PANTHER" id="PTHR45453">
    <property type="entry name" value="PHOSPHATE REGULON SENSOR PROTEIN PHOR"/>
    <property type="match status" value="1"/>
</dbReference>
<keyword evidence="6" id="KW-0418">Kinase</keyword>
<dbReference type="GO" id="GO:0016036">
    <property type="term" value="P:cellular response to phosphate starvation"/>
    <property type="evidence" value="ECO:0007669"/>
    <property type="project" value="TreeGrafter"/>
</dbReference>
<dbReference type="InterPro" id="IPR036097">
    <property type="entry name" value="HisK_dim/P_sf"/>
</dbReference>
<dbReference type="SMART" id="SM00304">
    <property type="entry name" value="HAMP"/>
    <property type="match status" value="1"/>
</dbReference>
<evidence type="ECO:0000256" key="9">
    <source>
        <dbReference type="SAM" id="Phobius"/>
    </source>
</evidence>
<comment type="subcellular location">
    <subcellularLocation>
        <location evidence="2">Membrane</location>
    </subcellularLocation>
</comment>
<evidence type="ECO:0000256" key="2">
    <source>
        <dbReference type="ARBA" id="ARBA00004370"/>
    </source>
</evidence>
<evidence type="ECO:0000256" key="3">
    <source>
        <dbReference type="ARBA" id="ARBA00012438"/>
    </source>
</evidence>
<dbReference type="AlphaFoldDB" id="A0A267MIV9"/>
<evidence type="ECO:0000259" key="10">
    <source>
        <dbReference type="PROSITE" id="PS50109"/>
    </source>
</evidence>
<dbReference type="InterPro" id="IPR005467">
    <property type="entry name" value="His_kinase_dom"/>
</dbReference>
<dbReference type="Pfam" id="PF02518">
    <property type="entry name" value="HATPase_c"/>
    <property type="match status" value="1"/>
</dbReference>
<keyword evidence="9" id="KW-0472">Membrane</keyword>
<dbReference type="InterPro" id="IPR003594">
    <property type="entry name" value="HATPase_dom"/>
</dbReference>
<dbReference type="InterPro" id="IPR050351">
    <property type="entry name" value="BphY/WalK/GraS-like"/>
</dbReference>
<dbReference type="EC" id="2.7.13.3" evidence="3"/>
<feature type="domain" description="Histidine kinase" evidence="10">
    <location>
        <begin position="383"/>
        <end position="596"/>
    </location>
</feature>
<dbReference type="SUPFAM" id="SSF55874">
    <property type="entry name" value="ATPase domain of HSP90 chaperone/DNA topoisomerase II/histidine kinase"/>
    <property type="match status" value="1"/>
</dbReference>
<dbReference type="SMART" id="SM00388">
    <property type="entry name" value="HisKA"/>
    <property type="match status" value="1"/>
</dbReference>
<keyword evidence="4" id="KW-0597">Phosphoprotein</keyword>
<evidence type="ECO:0000256" key="7">
    <source>
        <dbReference type="ARBA" id="ARBA00023012"/>
    </source>
</evidence>
<dbReference type="RefSeq" id="WP_095134159.1">
    <property type="nucleotide sequence ID" value="NZ_NIBG01000011.1"/>
</dbReference>
<comment type="caution">
    <text evidence="12">The sequence shown here is derived from an EMBL/GenBank/DDBJ whole genome shotgun (WGS) entry which is preliminary data.</text>
</comment>
<evidence type="ECO:0000313" key="12">
    <source>
        <dbReference type="EMBL" id="PAB58805.1"/>
    </source>
</evidence>
<dbReference type="SUPFAM" id="SSF47384">
    <property type="entry name" value="Homodimeric domain of signal transducing histidine kinase"/>
    <property type="match status" value="1"/>
</dbReference>
<evidence type="ECO:0000259" key="11">
    <source>
        <dbReference type="PROSITE" id="PS50885"/>
    </source>
</evidence>
<dbReference type="Gene3D" id="6.10.340.10">
    <property type="match status" value="1"/>
</dbReference>
<feature type="coiled-coil region" evidence="8">
    <location>
        <begin position="342"/>
        <end position="373"/>
    </location>
</feature>
<dbReference type="PROSITE" id="PS50885">
    <property type="entry name" value="HAMP"/>
    <property type="match status" value="1"/>
</dbReference>
<dbReference type="EMBL" id="NIBG01000011">
    <property type="protein sequence ID" value="PAB58805.1"/>
    <property type="molecule type" value="Genomic_DNA"/>
</dbReference>
<keyword evidence="8" id="KW-0175">Coiled coil</keyword>
<protein>
    <recommendedName>
        <fullName evidence="3">histidine kinase</fullName>
        <ecNumber evidence="3">2.7.13.3</ecNumber>
    </recommendedName>
</protein>
<dbReference type="FunFam" id="3.30.565.10:FF:000006">
    <property type="entry name" value="Sensor histidine kinase WalK"/>
    <property type="match status" value="1"/>
</dbReference>
<dbReference type="GO" id="GO:0005886">
    <property type="term" value="C:plasma membrane"/>
    <property type="evidence" value="ECO:0007669"/>
    <property type="project" value="TreeGrafter"/>
</dbReference>
<gene>
    <name evidence="12" type="ORF">CCE28_12985</name>
</gene>
<keyword evidence="5" id="KW-0808">Transferase</keyword>
<dbReference type="InterPro" id="IPR004358">
    <property type="entry name" value="Sig_transdc_His_kin-like_C"/>
</dbReference>
<dbReference type="SUPFAM" id="SSF158472">
    <property type="entry name" value="HAMP domain-like"/>
    <property type="match status" value="1"/>
</dbReference>
<dbReference type="InterPro" id="IPR003660">
    <property type="entry name" value="HAMP_dom"/>
</dbReference>
<name>A0A267MIV9_9FIRM</name>
<feature type="transmembrane region" description="Helical" evidence="9">
    <location>
        <begin position="281"/>
        <end position="300"/>
    </location>
</feature>
<dbReference type="GO" id="GO:0000155">
    <property type="term" value="F:phosphorelay sensor kinase activity"/>
    <property type="evidence" value="ECO:0007669"/>
    <property type="project" value="InterPro"/>
</dbReference>
<dbReference type="InterPro" id="IPR003661">
    <property type="entry name" value="HisK_dim/P_dom"/>
</dbReference>
<organism evidence="12 13">
    <name type="scientific">Anaeromicrobium sediminis</name>
    <dbReference type="NCBI Taxonomy" id="1478221"/>
    <lineage>
        <taxon>Bacteria</taxon>
        <taxon>Bacillati</taxon>
        <taxon>Bacillota</taxon>
        <taxon>Clostridia</taxon>
        <taxon>Peptostreptococcales</taxon>
        <taxon>Thermotaleaceae</taxon>
        <taxon>Anaeromicrobium</taxon>
    </lineage>
</organism>
<dbReference type="Proteomes" id="UP000216024">
    <property type="component" value="Unassembled WGS sequence"/>
</dbReference>
<dbReference type="Gene3D" id="3.30.565.10">
    <property type="entry name" value="Histidine kinase-like ATPase, C-terminal domain"/>
    <property type="match status" value="1"/>
</dbReference>
<dbReference type="GO" id="GO:0004721">
    <property type="term" value="F:phosphoprotein phosphatase activity"/>
    <property type="evidence" value="ECO:0007669"/>
    <property type="project" value="TreeGrafter"/>
</dbReference>
<keyword evidence="7" id="KW-0902">Two-component regulatory system</keyword>
<feature type="domain" description="HAMP" evidence="11">
    <location>
        <begin position="302"/>
        <end position="354"/>
    </location>
</feature>
<feature type="transmembrane region" description="Helical" evidence="9">
    <location>
        <begin position="9"/>
        <end position="32"/>
    </location>
</feature>
<evidence type="ECO:0000256" key="1">
    <source>
        <dbReference type="ARBA" id="ARBA00000085"/>
    </source>
</evidence>
<evidence type="ECO:0000256" key="4">
    <source>
        <dbReference type="ARBA" id="ARBA00022553"/>
    </source>
</evidence>
<evidence type="ECO:0000256" key="6">
    <source>
        <dbReference type="ARBA" id="ARBA00022777"/>
    </source>
</evidence>
<dbReference type="CDD" id="cd00082">
    <property type="entry name" value="HisKA"/>
    <property type="match status" value="1"/>
</dbReference>
<dbReference type="Pfam" id="PF00512">
    <property type="entry name" value="HisKA"/>
    <property type="match status" value="1"/>
</dbReference>
<dbReference type="Gene3D" id="1.10.287.130">
    <property type="match status" value="1"/>
</dbReference>
<dbReference type="PANTHER" id="PTHR45453:SF1">
    <property type="entry name" value="PHOSPHATE REGULON SENSOR PROTEIN PHOR"/>
    <property type="match status" value="1"/>
</dbReference>
<dbReference type="PROSITE" id="PS50109">
    <property type="entry name" value="HIS_KIN"/>
    <property type="match status" value="1"/>
</dbReference>
<keyword evidence="9" id="KW-1133">Transmembrane helix</keyword>
<dbReference type="SMART" id="SM00387">
    <property type="entry name" value="HATPase_c"/>
    <property type="match status" value="1"/>
</dbReference>
<evidence type="ECO:0000256" key="8">
    <source>
        <dbReference type="SAM" id="Coils"/>
    </source>
</evidence>
<dbReference type="InterPro" id="IPR036890">
    <property type="entry name" value="HATPase_C_sf"/>
</dbReference>
<accession>A0A267MIV9</accession>
<comment type="catalytic activity">
    <reaction evidence="1">
        <text>ATP + protein L-histidine = ADP + protein N-phospho-L-histidine.</text>
        <dbReference type="EC" id="2.7.13.3"/>
    </reaction>
</comment>
<reference evidence="12 13" key="1">
    <citation type="submission" date="2017-06" db="EMBL/GenBank/DDBJ databases">
        <title>Draft genome sequence of anaerobic fermentative bacterium Anaeromicrobium sediminis DY2726D isolated from West Pacific Ocean sediments.</title>
        <authorList>
            <person name="Zeng X."/>
        </authorList>
    </citation>
    <scope>NUCLEOTIDE SEQUENCE [LARGE SCALE GENOMIC DNA]</scope>
    <source>
        <strain evidence="12 13">DY2726D</strain>
    </source>
</reference>
<dbReference type="OrthoDB" id="9762826at2"/>
<keyword evidence="9" id="KW-0812">Transmembrane</keyword>
<proteinExistence type="predicted"/>
<keyword evidence="13" id="KW-1185">Reference proteome</keyword>
<evidence type="ECO:0000256" key="5">
    <source>
        <dbReference type="ARBA" id="ARBA00022679"/>
    </source>
</evidence>
<evidence type="ECO:0000313" key="13">
    <source>
        <dbReference type="Proteomes" id="UP000216024"/>
    </source>
</evidence>
<sequence length="596" mass="69531">MFNSIVKKIFLTIVGMFVIILFIQLVLHNFFLEDIYFNMKLSKVERTFDGFLNAYEESNWSKLELNDLAKDYEEESGASIIILNINNEILNNCYFETFNYLTLRTDDGKHINVIVDFLIDEEGKFRNDNNIFNIGEEIEVECLSIKGTNFLETLEIRGEDKSVINDEGYETWKELYKKNTSIITEISGVIIKRNFIIRDRGILSYQQERLWNEVKKRMIENNIFANNIFEKGGYEYVEEYSGLLTVVLVNKIEGINGTSEYVYSLFTLENIRDAFQILNGYYYYIFAIQIALALILVYFYSKWITYPLIRLIDVAKGISELDFTKKSHVCSNDELNILSSSLNNISNNLSTTIERLEDSNNELAIEAIKKAENEERMRNLLTGLSHEFKTPLGIMSGFLEIIRDGVYEKEPEYYIDVISDEIHKLNGLVLETIELSKLKTGSYKLNLSEFEIKPLIKRLIDKFEKQLRDKEMDIEINVEDKTVLGDVKKIEQAMTNLLSNGIRYSPNNQRIEIETKIENKKLYISIRNYGVLIDEEDLNKIWERFYRVEKSRNRELGGSGLGLTIVKNILELHEADYGVKRINNGIEFYFSLKLKD</sequence>
<dbReference type="PRINTS" id="PR00344">
    <property type="entry name" value="BCTRLSENSOR"/>
</dbReference>